<dbReference type="Gene3D" id="1.10.533.10">
    <property type="entry name" value="Death Domain, Fas"/>
    <property type="match status" value="1"/>
</dbReference>
<comment type="subcellular location">
    <subcellularLocation>
        <location evidence="1">Cytoplasm</location>
    </subcellularLocation>
</comment>
<keyword evidence="2" id="KW-0963">Cytoplasm</keyword>
<evidence type="ECO:0000256" key="3">
    <source>
        <dbReference type="ARBA" id="ARBA00022614"/>
    </source>
</evidence>
<dbReference type="InterPro" id="IPR041267">
    <property type="entry name" value="NLRP_HD2"/>
</dbReference>
<dbReference type="Pfam" id="PF05729">
    <property type="entry name" value="NACHT"/>
    <property type="match status" value="1"/>
</dbReference>
<evidence type="ECO:0000256" key="1">
    <source>
        <dbReference type="ARBA" id="ARBA00004496"/>
    </source>
</evidence>
<dbReference type="Ensembl" id="ENSAMXT00005028846.1">
    <property type="protein sequence ID" value="ENSAMXP00005026189.1"/>
    <property type="gene ID" value="ENSAMXG00005013239.1"/>
</dbReference>
<dbReference type="GO" id="GO:0005737">
    <property type="term" value="C:cytoplasm"/>
    <property type="evidence" value="ECO:0007669"/>
    <property type="project" value="UniProtKB-SubCell"/>
</dbReference>
<dbReference type="InterPro" id="IPR004020">
    <property type="entry name" value="DAPIN"/>
</dbReference>
<dbReference type="PANTHER" id="PTHR24106">
    <property type="entry name" value="NACHT, LRR AND CARD DOMAINS-CONTAINING"/>
    <property type="match status" value="1"/>
</dbReference>
<dbReference type="SMART" id="SM01288">
    <property type="entry name" value="FISNA"/>
    <property type="match status" value="1"/>
</dbReference>
<feature type="compositionally biased region" description="Polar residues" evidence="5">
    <location>
        <begin position="1"/>
        <end position="11"/>
    </location>
</feature>
<feature type="region of interest" description="Disordered" evidence="5">
    <location>
        <begin position="97"/>
        <end position="144"/>
    </location>
</feature>
<evidence type="ECO:0000313" key="9">
    <source>
        <dbReference type="Proteomes" id="UP000694621"/>
    </source>
</evidence>
<organism evidence="8 9">
    <name type="scientific">Astyanax mexicanus</name>
    <name type="common">Blind cave fish</name>
    <name type="synonym">Astyanax fasciatus mexicanus</name>
    <dbReference type="NCBI Taxonomy" id="7994"/>
    <lineage>
        <taxon>Eukaryota</taxon>
        <taxon>Metazoa</taxon>
        <taxon>Chordata</taxon>
        <taxon>Craniata</taxon>
        <taxon>Vertebrata</taxon>
        <taxon>Euteleostomi</taxon>
        <taxon>Actinopterygii</taxon>
        <taxon>Neopterygii</taxon>
        <taxon>Teleostei</taxon>
        <taxon>Ostariophysi</taxon>
        <taxon>Characiformes</taxon>
        <taxon>Characoidei</taxon>
        <taxon>Acestrorhamphidae</taxon>
        <taxon>Acestrorhamphinae</taxon>
        <taxon>Astyanax</taxon>
    </lineage>
</organism>
<gene>
    <name evidence="7" type="primary">NOD2</name>
    <name evidence="7" type="ORF">AMEX_G20129</name>
</gene>
<sequence length="772" mass="88638">MEYAGSDNSLPFGQGASAFGSEDGEGEDVIPERRLSLDLIHWEPAAERYDVERAASPAPSYVSMQSEDWSFQLSETEADEDPLPGVATKVQLERPCSSESSDCSFYSDDGIEGEGKPERRPRKKSCSQPSPPAPPVKPELIKDPNEKRHPALTIDFAFKVLQSSLKKLTADELKRFKRMLWERYPECFQDPLDKLDIVDVVDKMLEICDIEVSLKITLFVLNEMNLKKVTEYLQGMCKRNEVRYELKVTLKRKYENMHEGLAQHGQQSLFESVYTDLLVTEGGNAKINIEHEYKKIEELKEVVRGTKEVVDSKDIFDPEIVKKKHVRTLITKGTPGIGKSSLVQKFILDWVNGVAHQHVFLLIPLPFKELNQMADDSIAFMDLICRLYPEMKKVDCLEFEDCQVMFICDGLDDCVVPIDFCRTAYWCDIDTPTTLRILITNLIRGNLLYSSYVWVTSRPVSVEVIPGESIHQSYEVCGFTDEQKEAYFRKVIPNAELAERAIAHIKSCKTLYYMCHMPLFCWVVHNVLERELQSLPAGTELPKAITHFYTNLLLVHISMRGQKLKNSKDAKDDQPVLSDQEFLMKLGKIAFQLLEKNVYRIEKDHWKESGLQDRDAVVTAGLCTQFYREKFVMYHEKVDCFVHPTMQEYIAALYVFLSFKNNGKNVLDSHKFKVFSKDSPLAELYKSAIEKALHSKNVSYEVFLRFLLGMSVEANQELLRGILTSTGSTLPAREETARYIRKKLKESQHLDKTKTENLERCLDELFPNPQRQ</sequence>
<keyword evidence="3" id="KW-0433">Leucine-rich repeat</keyword>
<evidence type="ECO:0000256" key="2">
    <source>
        <dbReference type="ARBA" id="ARBA00022490"/>
    </source>
</evidence>
<dbReference type="InterPro" id="IPR029495">
    <property type="entry name" value="NACHT-assoc"/>
</dbReference>
<name>A0A8B9JS49_ASTMX</name>
<dbReference type="InterPro" id="IPR051261">
    <property type="entry name" value="NLR"/>
</dbReference>
<dbReference type="InterPro" id="IPR007111">
    <property type="entry name" value="NACHT_NTPase"/>
</dbReference>
<dbReference type="Proteomes" id="UP000752171">
    <property type="component" value="Unassembled WGS sequence"/>
</dbReference>
<feature type="domain" description="Pyrin" evidence="6">
    <location>
        <begin position="152"/>
        <end position="239"/>
    </location>
</feature>
<evidence type="ECO:0000259" key="6">
    <source>
        <dbReference type="PROSITE" id="PS50824"/>
    </source>
</evidence>
<protein>
    <submittedName>
        <fullName evidence="7">NLR family CARD domain-containing protein 3-like</fullName>
    </submittedName>
    <submittedName>
        <fullName evidence="8">Nucleotide binding oligomerization domain containing 2</fullName>
    </submittedName>
</protein>
<evidence type="ECO:0000313" key="8">
    <source>
        <dbReference type="Ensembl" id="ENSAMXP00005026189.1"/>
    </source>
</evidence>
<dbReference type="SUPFAM" id="SSF47986">
    <property type="entry name" value="DEATH domain"/>
    <property type="match status" value="1"/>
</dbReference>
<dbReference type="OMA" id="HVTFLFP"/>
<dbReference type="SMART" id="SM01289">
    <property type="entry name" value="PYRIN"/>
    <property type="match status" value="1"/>
</dbReference>
<evidence type="ECO:0000256" key="4">
    <source>
        <dbReference type="ARBA" id="ARBA00022737"/>
    </source>
</evidence>
<dbReference type="KEGG" id="amex:103026340"/>
<dbReference type="Gene3D" id="3.40.50.300">
    <property type="entry name" value="P-loop containing nucleotide triphosphate hydrolases"/>
    <property type="match status" value="1"/>
</dbReference>
<dbReference type="OrthoDB" id="120976at2759"/>
<dbReference type="EMBL" id="JAICCE010000017">
    <property type="protein sequence ID" value="KAG9265661.1"/>
    <property type="molecule type" value="Genomic_DNA"/>
</dbReference>
<evidence type="ECO:0000313" key="7">
    <source>
        <dbReference type="EMBL" id="KAG9265661.1"/>
    </source>
</evidence>
<feature type="region of interest" description="Disordered" evidence="5">
    <location>
        <begin position="1"/>
        <end position="31"/>
    </location>
</feature>
<dbReference type="Proteomes" id="UP000694621">
    <property type="component" value="Unplaced"/>
</dbReference>
<dbReference type="Pfam" id="PF17776">
    <property type="entry name" value="NLRC4_HD2"/>
    <property type="match status" value="1"/>
</dbReference>
<dbReference type="AlphaFoldDB" id="A0A8B9JS49"/>
<dbReference type="Pfam" id="PF14484">
    <property type="entry name" value="FISNA"/>
    <property type="match status" value="1"/>
</dbReference>
<dbReference type="Pfam" id="PF02758">
    <property type="entry name" value="PYRIN"/>
    <property type="match status" value="1"/>
</dbReference>
<dbReference type="InterPro" id="IPR011029">
    <property type="entry name" value="DEATH-like_dom_sf"/>
</dbReference>
<feature type="compositionally biased region" description="Low complexity" evidence="5">
    <location>
        <begin position="97"/>
        <end position="108"/>
    </location>
</feature>
<proteinExistence type="predicted"/>
<reference evidence="7 10" key="1">
    <citation type="submission" date="2021-07" db="EMBL/GenBank/DDBJ databases">
        <authorList>
            <person name="Imarazene B."/>
            <person name="Zahm M."/>
            <person name="Klopp C."/>
            <person name="Cabau C."/>
            <person name="Beille S."/>
            <person name="Jouanno E."/>
            <person name="Castinel A."/>
            <person name="Lluch J."/>
            <person name="Gil L."/>
            <person name="Kuchtly C."/>
            <person name="Lopez Roques C."/>
            <person name="Donnadieu C."/>
            <person name="Parrinello H."/>
            <person name="Journot L."/>
            <person name="Du K."/>
            <person name="Schartl M."/>
            <person name="Retaux S."/>
            <person name="Guiguen Y."/>
        </authorList>
    </citation>
    <scope>NUCLEOTIDE SEQUENCE [LARGE SCALE GENOMIC DNA]</scope>
    <source>
        <strain evidence="7">Pach_M1</strain>
        <tissue evidence="7">Testis</tissue>
    </source>
</reference>
<evidence type="ECO:0000256" key="5">
    <source>
        <dbReference type="SAM" id="MobiDB-lite"/>
    </source>
</evidence>
<dbReference type="InterPro" id="IPR027417">
    <property type="entry name" value="P-loop_NTPase"/>
</dbReference>
<evidence type="ECO:0000313" key="10">
    <source>
        <dbReference type="Proteomes" id="UP000752171"/>
    </source>
</evidence>
<reference evidence="8" key="2">
    <citation type="submission" date="2025-05" db="UniProtKB">
        <authorList>
            <consortium name="Ensembl"/>
        </authorList>
    </citation>
    <scope>IDENTIFICATION</scope>
</reference>
<keyword evidence="4" id="KW-0677">Repeat</keyword>
<dbReference type="PROSITE" id="PS50824">
    <property type="entry name" value="DAPIN"/>
    <property type="match status" value="1"/>
</dbReference>
<accession>A0A8B9JS49</accession>